<reference evidence="4" key="3">
    <citation type="submission" date="2025-09" db="UniProtKB">
        <authorList>
            <consortium name="Ensembl"/>
        </authorList>
    </citation>
    <scope>IDENTIFICATION</scope>
</reference>
<evidence type="ECO:0000256" key="1">
    <source>
        <dbReference type="ARBA" id="ARBA00009986"/>
    </source>
</evidence>
<dbReference type="Proteomes" id="UP000265120">
    <property type="component" value="Chromosome Z"/>
</dbReference>
<evidence type="ECO:0000259" key="3">
    <source>
        <dbReference type="Pfam" id="PF00171"/>
    </source>
</evidence>
<organism evidence="4 5">
    <name type="scientific">Cynoglossus semilaevis</name>
    <name type="common">Tongue sole</name>
    <dbReference type="NCBI Taxonomy" id="244447"/>
    <lineage>
        <taxon>Eukaryota</taxon>
        <taxon>Metazoa</taxon>
        <taxon>Chordata</taxon>
        <taxon>Craniata</taxon>
        <taxon>Vertebrata</taxon>
        <taxon>Euteleostomi</taxon>
        <taxon>Actinopterygii</taxon>
        <taxon>Neopterygii</taxon>
        <taxon>Teleostei</taxon>
        <taxon>Neoteleostei</taxon>
        <taxon>Acanthomorphata</taxon>
        <taxon>Carangaria</taxon>
        <taxon>Pleuronectiformes</taxon>
        <taxon>Pleuronectoidei</taxon>
        <taxon>Cynoglossidae</taxon>
        <taxon>Cynoglossinae</taxon>
        <taxon>Cynoglossus</taxon>
    </lineage>
</organism>
<feature type="domain" description="Aldehyde dehydrogenase" evidence="3">
    <location>
        <begin position="95"/>
        <end position="221"/>
    </location>
</feature>
<dbReference type="InterPro" id="IPR012394">
    <property type="entry name" value="Aldehyde_DH_NAD(P)"/>
</dbReference>
<reference evidence="4" key="2">
    <citation type="submission" date="2025-08" db="UniProtKB">
        <authorList>
            <consortium name="Ensembl"/>
        </authorList>
    </citation>
    <scope>IDENTIFICATION</scope>
</reference>
<dbReference type="Gene3D" id="3.40.605.10">
    <property type="entry name" value="Aldehyde Dehydrogenase, Chain A, domain 1"/>
    <property type="match status" value="1"/>
</dbReference>
<dbReference type="InterPro" id="IPR016161">
    <property type="entry name" value="Ald_DH/histidinol_DH"/>
</dbReference>
<dbReference type="GO" id="GO:0005737">
    <property type="term" value="C:cytoplasm"/>
    <property type="evidence" value="ECO:0007669"/>
    <property type="project" value="TreeGrafter"/>
</dbReference>
<reference evidence="4 5" key="1">
    <citation type="journal article" date="2014" name="Nat. Genet.">
        <title>Whole-genome sequence of a flatfish provides insights into ZW sex chromosome evolution and adaptation to a benthic lifestyle.</title>
        <authorList>
            <person name="Chen S."/>
            <person name="Zhang G."/>
            <person name="Shao C."/>
            <person name="Huang Q."/>
            <person name="Liu G."/>
            <person name="Zhang P."/>
            <person name="Song W."/>
            <person name="An N."/>
            <person name="Chalopin D."/>
            <person name="Volff J.N."/>
            <person name="Hong Y."/>
            <person name="Li Q."/>
            <person name="Sha Z."/>
            <person name="Zhou H."/>
            <person name="Xie M."/>
            <person name="Yu Q."/>
            <person name="Liu Y."/>
            <person name="Xiang H."/>
            <person name="Wang N."/>
            <person name="Wu K."/>
            <person name="Yang C."/>
            <person name="Zhou Q."/>
            <person name="Liao X."/>
            <person name="Yang L."/>
            <person name="Hu Q."/>
            <person name="Zhang J."/>
            <person name="Meng L."/>
            <person name="Jin L."/>
            <person name="Tian Y."/>
            <person name="Lian J."/>
            <person name="Yang J."/>
            <person name="Miao G."/>
            <person name="Liu S."/>
            <person name="Liang Z."/>
            <person name="Yan F."/>
            <person name="Li Y."/>
            <person name="Sun B."/>
            <person name="Zhang H."/>
            <person name="Zhang J."/>
            <person name="Zhu Y."/>
            <person name="Du M."/>
            <person name="Zhao Y."/>
            <person name="Schartl M."/>
            <person name="Tang Q."/>
            <person name="Wang J."/>
        </authorList>
    </citation>
    <scope>NUCLEOTIDE SEQUENCE</scope>
</reference>
<dbReference type="Pfam" id="PF00171">
    <property type="entry name" value="Aldedh"/>
    <property type="match status" value="1"/>
</dbReference>
<dbReference type="GO" id="GO:0006081">
    <property type="term" value="P:aldehyde metabolic process"/>
    <property type="evidence" value="ECO:0007669"/>
    <property type="project" value="InterPro"/>
</dbReference>
<keyword evidence="5" id="KW-1185">Reference proteome</keyword>
<dbReference type="SUPFAM" id="SSF53720">
    <property type="entry name" value="ALDH-like"/>
    <property type="match status" value="1"/>
</dbReference>
<proteinExistence type="inferred from homology"/>
<name>A0A3P8WN48_CYNSE</name>
<dbReference type="GeneTree" id="ENSGT00940000166398"/>
<evidence type="ECO:0000256" key="2">
    <source>
        <dbReference type="ARBA" id="ARBA00023002"/>
    </source>
</evidence>
<dbReference type="PANTHER" id="PTHR43570:SF7">
    <property type="entry name" value="ALDEHYDE DEHYDROGENASE"/>
    <property type="match status" value="1"/>
</dbReference>
<dbReference type="STRING" id="244447.ENSCSEP00000027912"/>
<protein>
    <submittedName>
        <fullName evidence="4">Aldehyde dehydrogenase family 3 member B1-like</fullName>
    </submittedName>
</protein>
<dbReference type="PANTHER" id="PTHR43570">
    <property type="entry name" value="ALDEHYDE DEHYDROGENASE"/>
    <property type="match status" value="1"/>
</dbReference>
<dbReference type="InterPro" id="IPR016163">
    <property type="entry name" value="Ald_DH_C"/>
</dbReference>
<dbReference type="GO" id="GO:0004029">
    <property type="term" value="F:aldehyde dehydrogenase (NAD+) activity"/>
    <property type="evidence" value="ECO:0007669"/>
    <property type="project" value="TreeGrafter"/>
</dbReference>
<evidence type="ECO:0000313" key="5">
    <source>
        <dbReference type="Proteomes" id="UP000265120"/>
    </source>
</evidence>
<dbReference type="Ensembl" id="ENSCSET00000028288.1">
    <property type="protein sequence ID" value="ENSCSEP00000027912.1"/>
    <property type="gene ID" value="ENSCSEG00000017835.1"/>
</dbReference>
<dbReference type="InParanoid" id="A0A3P8WN48"/>
<dbReference type="Gene3D" id="3.40.309.10">
    <property type="entry name" value="Aldehyde Dehydrogenase, Chain A, domain 2"/>
    <property type="match status" value="1"/>
</dbReference>
<dbReference type="InterPro" id="IPR016162">
    <property type="entry name" value="Ald_DH_N"/>
</dbReference>
<sequence>MDPTARVAFQTGHTLKENFRLAQLGNLLLMLEEHDCEFVDALGKDLHKVFITRIIVAAIIKHMYLFYGCDPQESHSFGRIVNMEVFNRTRDMLWRSGKVVVGGPVIETEKYIAPTILTEVTESDPILQQDIFGPVLPVLSVNDLDEAIAIINKQEKPLCVYAYSSNSEVITRLMTETSSGSFCSNVLQSLMVALPFGGVGASGLGSCHGHYSFDTFSHRKSCLLRSIRFECITYLHYPPYEDRNLSLMTWASTLSQRSQGWCQIL</sequence>
<dbReference type="GO" id="GO:0004028">
    <property type="term" value="F:3-chloroallyl aldehyde dehydrogenase activity"/>
    <property type="evidence" value="ECO:0007669"/>
    <property type="project" value="TreeGrafter"/>
</dbReference>
<accession>A0A3P8WN48</accession>
<dbReference type="InterPro" id="IPR015590">
    <property type="entry name" value="Aldehyde_DH_dom"/>
</dbReference>
<dbReference type="AlphaFoldDB" id="A0A3P8WN48"/>
<dbReference type="OMA" id="HTNATER"/>
<comment type="similarity">
    <text evidence="1">Belongs to the aldehyde dehydrogenase family.</text>
</comment>
<keyword evidence="2" id="KW-0560">Oxidoreductase</keyword>
<evidence type="ECO:0000313" key="4">
    <source>
        <dbReference type="Ensembl" id="ENSCSEP00000027912.1"/>
    </source>
</evidence>